<gene>
    <name evidence="3" type="ORF">QO005_003548</name>
</gene>
<organism evidence="3 4">
    <name type="scientific">Rhizobium paknamense</name>
    <dbReference type="NCBI Taxonomy" id="1206817"/>
    <lineage>
        <taxon>Bacteria</taxon>
        <taxon>Pseudomonadati</taxon>
        <taxon>Pseudomonadota</taxon>
        <taxon>Alphaproteobacteria</taxon>
        <taxon>Hyphomicrobiales</taxon>
        <taxon>Rhizobiaceae</taxon>
        <taxon>Rhizobium/Agrobacterium group</taxon>
        <taxon>Rhizobium</taxon>
    </lineage>
</organism>
<proteinExistence type="predicted"/>
<evidence type="ECO:0000259" key="2">
    <source>
        <dbReference type="PROSITE" id="PS51724"/>
    </source>
</evidence>
<feature type="compositionally biased region" description="Low complexity" evidence="1">
    <location>
        <begin position="734"/>
        <end position="745"/>
    </location>
</feature>
<reference evidence="3 4" key="1">
    <citation type="submission" date="2023-07" db="EMBL/GenBank/DDBJ databases">
        <title>Genomic Encyclopedia of Type Strains, Phase IV (KMG-IV): sequencing the most valuable type-strain genomes for metagenomic binning, comparative biology and taxonomic classification.</title>
        <authorList>
            <person name="Goeker M."/>
        </authorList>
    </citation>
    <scope>NUCLEOTIDE SEQUENCE [LARGE SCALE GENOMIC DNA]</scope>
    <source>
        <strain evidence="3 4">DSM 100301</strain>
    </source>
</reference>
<feature type="region of interest" description="Disordered" evidence="1">
    <location>
        <begin position="342"/>
        <end position="361"/>
    </location>
</feature>
<feature type="compositionally biased region" description="Polar residues" evidence="1">
    <location>
        <begin position="669"/>
        <end position="688"/>
    </location>
</feature>
<dbReference type="Gene3D" id="3.30.70.1070">
    <property type="entry name" value="Sporulation related repeat"/>
    <property type="match status" value="1"/>
</dbReference>
<feature type="domain" description="SPOR" evidence="2">
    <location>
        <begin position="794"/>
        <end position="877"/>
    </location>
</feature>
<feature type="region of interest" description="Disordered" evidence="1">
    <location>
        <begin position="651"/>
        <end position="692"/>
    </location>
</feature>
<evidence type="ECO:0000313" key="3">
    <source>
        <dbReference type="EMBL" id="MDQ0457199.1"/>
    </source>
</evidence>
<feature type="compositionally biased region" description="Low complexity" evidence="1">
    <location>
        <begin position="654"/>
        <end position="668"/>
    </location>
</feature>
<comment type="caution">
    <text evidence="3">The sequence shown here is derived from an EMBL/GenBank/DDBJ whole genome shotgun (WGS) entry which is preliminary data.</text>
</comment>
<dbReference type="InterPro" id="IPR007730">
    <property type="entry name" value="SPOR-like_dom"/>
</dbReference>
<feature type="region of interest" description="Disordered" evidence="1">
    <location>
        <begin position="612"/>
        <end position="634"/>
    </location>
</feature>
<feature type="region of interest" description="Disordered" evidence="1">
    <location>
        <begin position="176"/>
        <end position="208"/>
    </location>
</feature>
<keyword evidence="4" id="KW-1185">Reference proteome</keyword>
<feature type="region of interest" description="Disordered" evidence="1">
    <location>
        <begin position="149"/>
        <end position="168"/>
    </location>
</feature>
<feature type="region of interest" description="Disordered" evidence="1">
    <location>
        <begin position="109"/>
        <end position="132"/>
    </location>
</feature>
<feature type="region of interest" description="Disordered" evidence="1">
    <location>
        <begin position="707"/>
        <end position="790"/>
    </location>
</feature>
<evidence type="ECO:0000313" key="4">
    <source>
        <dbReference type="Proteomes" id="UP001235269"/>
    </source>
</evidence>
<dbReference type="PROSITE" id="PS51724">
    <property type="entry name" value="SPOR"/>
    <property type="match status" value="1"/>
</dbReference>
<name>A0ABU0IG25_9HYPH</name>
<sequence length="877" mass="91317">MVQKQAAYSRGPAGDDFADDDPLAELARLVGYEAPVVRHGELKEARPASPEPRHIETAPIETVDLQDELLQEVDDFQLPSEPHSGGTAHAAPTYTAEVYSPAYEPVSFGGGQPAYGDEPQGHGHFGADHSDAGGLASELEWSVGDVAPEPQAQARSGGADPADGYGRYRLPLANFNSVRSTAAPQPREEPRFEPAPAAQPEPHAPVHHAYAPEPEFVPEPAAEPEQDFDFGFSPQDHHAAEAAAPIHLDTVPVRETSALVYPEAPVAPVRREVPSFFEELARSEAPEPVARSVTMPAAAPAYTAPQAASAPAAQDEDLDLFGDGFELELDDIELDLSDLNVKPEAAPQPAPAEPAPAVHAAPQPVTQAAPVAAHHPAPAAPHADQHLPFDATEIADQDDHLETLAHLEVPELPPVEDEVVPVNFNQEFDFDIDAELATLLDQKVEQAPQRSQPAPAAVPPQAVAATAAAAGVAAAAVPPMAAQVRNMPSEDFDVFEKALEEDFRRSLDGPHSFGGRPQGAVAVPVEEMKADDEDYEDDQPTSRRWMVAAAAAVLVVVGAGGVLAWKYGGAGEGLGGGEPKIVMADKAPVKVVPQDPGGKSVPNQDKAVYDRVAGAASDQPKQKSLISSDEEPMDVAQRTLEPDNLPMENEAEADANAADNPPAGAGNPQQTANAQSGQPGDNAQSNPGLQPRKVKTMIVRPDGSLVAQDSDAPATANTTQASVQQPAAQPPQPALSAPSAQQPAPVNQPVPTPRPTVQTAAAKPAAQPAPAAAKPAAPAPATAQPQAAATQTASASAGGYVVQISSLPTEADARKSYQNLSAKYGSIIGGKGVDIKAADIPGKGTYYRVRIPAGGKDAAVSMCERYRAAGGTCMVTR</sequence>
<feature type="compositionally biased region" description="Low complexity" evidence="1">
    <location>
        <begin position="755"/>
        <end position="790"/>
    </location>
</feature>
<protein>
    <recommendedName>
        <fullName evidence="2">SPOR domain-containing protein</fullName>
    </recommendedName>
</protein>
<dbReference type="Proteomes" id="UP001235269">
    <property type="component" value="Unassembled WGS sequence"/>
</dbReference>
<dbReference type="RefSeq" id="WP_307159377.1">
    <property type="nucleotide sequence ID" value="NZ_JAUSWH010000013.1"/>
</dbReference>
<feature type="compositionally biased region" description="Low complexity" evidence="1">
    <location>
        <begin position="718"/>
        <end position="727"/>
    </location>
</feature>
<dbReference type="EMBL" id="JAUSWH010000013">
    <property type="protein sequence ID" value="MDQ0457199.1"/>
    <property type="molecule type" value="Genomic_DNA"/>
</dbReference>
<accession>A0ABU0IG25</accession>
<evidence type="ECO:0000256" key="1">
    <source>
        <dbReference type="SAM" id="MobiDB-lite"/>
    </source>
</evidence>
<dbReference type="Pfam" id="PF05036">
    <property type="entry name" value="SPOR"/>
    <property type="match status" value="1"/>
</dbReference>
<feature type="region of interest" description="Disordered" evidence="1">
    <location>
        <begin position="1"/>
        <end position="20"/>
    </location>
</feature>
<dbReference type="InterPro" id="IPR036680">
    <property type="entry name" value="SPOR-like_sf"/>
</dbReference>
<feature type="compositionally biased region" description="Basic and acidic residues" evidence="1">
    <location>
        <begin position="119"/>
        <end position="131"/>
    </location>
</feature>